<evidence type="ECO:0000313" key="1">
    <source>
        <dbReference type="EMBL" id="KAH3669785.1"/>
    </source>
</evidence>
<dbReference type="AlphaFoldDB" id="A0A1B7SL84"/>
<evidence type="ECO:0000313" key="2">
    <source>
        <dbReference type="Proteomes" id="UP000788993"/>
    </source>
</evidence>
<protein>
    <submittedName>
        <fullName evidence="1">Uncharacterized protein</fullName>
    </submittedName>
</protein>
<organism evidence="1 2">
    <name type="scientific">Ogataea polymorpha</name>
    <dbReference type="NCBI Taxonomy" id="460523"/>
    <lineage>
        <taxon>Eukaryota</taxon>
        <taxon>Fungi</taxon>
        <taxon>Dikarya</taxon>
        <taxon>Ascomycota</taxon>
        <taxon>Saccharomycotina</taxon>
        <taxon>Pichiomycetes</taxon>
        <taxon>Pichiales</taxon>
        <taxon>Pichiaceae</taxon>
        <taxon>Ogataea</taxon>
    </lineage>
</organism>
<proteinExistence type="predicted"/>
<comment type="caution">
    <text evidence="1">The sequence shown here is derived from an EMBL/GenBank/DDBJ whole genome shotgun (WGS) entry which is preliminary data.</text>
</comment>
<sequence>MHRSLLRALEEAIQKEPNDQEEVRACAERLRAELESTNAKIGDELTVLYNKMVNSVEREVSFLEALTILKDHVKNLNVWTAKYAEVSIDSAGLNLRLTKLATQLVEWAMDRDLARFFVHKYLQTFDVPSDTSFEDNEKHRFRRLNIRRILSSYVKVDAPGLFSILADTLVTKDLQTLALFQSIMECPLNAQFENLPLFERLLDVLERSDSSVQGCALNALCVLAPMVIRSFKEQFGRMSDIFVNLADENVEYMRLGGLLYAVSPQQFISTVKSRLATKSKNILTNLRLHPALLEGPEIEEEETIELMKSYVSDFGTAQEIDLEHLLDDYEHVFAKSEEKEGLSEPMQFYQREMLILSNELSFSEYVRHSLAMERKKPDPKELRLKVEVTNPIAATPRSANPERKMEEGLILKNNEKLRDEILLLTSQVGQLREQNQALELQVMDRDKSVGPLREEISKLRNKTIYLKEVNAALEEKLDSAKWSSTDTLAELPSDSPDNLHSQEKLEKIAKYREQQIAHINESYQNQIRELEREMDLLRLEKREKSNEIIRRQLSLFQSKLKEYEILNKQLEKQIQTQEQYLIELKSTQPIQIPQTTPARPLLSPNGYDSSNSIYKNEENLMFNRVRKAKSTEFTASNYSSSERQINPSGFSFSIRRHANPTIDTSNIAVKGRGGIQNKAKLKM</sequence>
<gene>
    <name evidence="1" type="ORF">OGATHE_002597</name>
</gene>
<dbReference type="OrthoDB" id="3991057at2759"/>
<reference evidence="1" key="1">
    <citation type="journal article" date="2021" name="Open Biol.">
        <title>Shared evolutionary footprints suggest mitochondrial oxidative damage underlies multiple complex I losses in fungi.</title>
        <authorList>
            <person name="Schikora-Tamarit M.A."/>
            <person name="Marcet-Houben M."/>
            <person name="Nosek J."/>
            <person name="Gabaldon T."/>
        </authorList>
    </citation>
    <scope>NUCLEOTIDE SEQUENCE</scope>
    <source>
        <strain evidence="1">NCAIM Y.01608</strain>
    </source>
</reference>
<keyword evidence="2" id="KW-1185">Reference proteome</keyword>
<dbReference type="EMBL" id="JAEUBD010000983">
    <property type="protein sequence ID" value="KAH3669785.1"/>
    <property type="molecule type" value="Genomic_DNA"/>
</dbReference>
<reference evidence="1" key="2">
    <citation type="submission" date="2021-01" db="EMBL/GenBank/DDBJ databases">
        <authorList>
            <person name="Schikora-Tamarit M.A."/>
        </authorList>
    </citation>
    <scope>NUCLEOTIDE SEQUENCE</scope>
    <source>
        <strain evidence="1">NCAIM Y.01608</strain>
    </source>
</reference>
<dbReference type="RefSeq" id="XP_018212027.1">
    <property type="nucleotide sequence ID" value="XM_018353288.1"/>
</dbReference>
<name>A0A1B7SL84_9ASCO</name>
<accession>A0A1B7SL84</accession>
<dbReference type="Proteomes" id="UP000788993">
    <property type="component" value="Unassembled WGS sequence"/>
</dbReference>